<reference evidence="4 5" key="1">
    <citation type="submission" date="2021-11" db="EMBL/GenBank/DDBJ databases">
        <title>Genomic of Niabella pedocola.</title>
        <authorList>
            <person name="Wu T."/>
        </authorList>
    </citation>
    <scope>NUCLEOTIDE SEQUENCE [LARGE SCALE GENOMIC DNA]</scope>
    <source>
        <strain evidence="4 5">JCM 31011</strain>
    </source>
</reference>
<keyword evidence="1" id="KW-0472">Membrane</keyword>
<feature type="domain" description="Protein FecR C-terminal" evidence="3">
    <location>
        <begin position="307"/>
        <end position="375"/>
    </location>
</feature>
<evidence type="ECO:0000259" key="2">
    <source>
        <dbReference type="Pfam" id="PF04773"/>
    </source>
</evidence>
<keyword evidence="1" id="KW-1133">Transmembrane helix</keyword>
<feature type="transmembrane region" description="Helical" evidence="1">
    <location>
        <begin position="68"/>
        <end position="90"/>
    </location>
</feature>
<feature type="domain" description="FecR protein" evidence="2">
    <location>
        <begin position="173"/>
        <end position="269"/>
    </location>
</feature>
<dbReference type="Gene3D" id="3.55.50.30">
    <property type="match status" value="1"/>
</dbReference>
<dbReference type="InterPro" id="IPR012373">
    <property type="entry name" value="Ferrdict_sens_TM"/>
</dbReference>
<comment type="caution">
    <text evidence="4">The sequence shown here is derived from an EMBL/GenBank/DDBJ whole genome shotgun (WGS) entry which is preliminary data.</text>
</comment>
<dbReference type="RefSeq" id="WP_231003802.1">
    <property type="nucleotide sequence ID" value="NZ_JAJNEC010000004.1"/>
</dbReference>
<evidence type="ECO:0000313" key="4">
    <source>
        <dbReference type="EMBL" id="MCD2422635.1"/>
    </source>
</evidence>
<proteinExistence type="predicted"/>
<dbReference type="Pfam" id="PF04773">
    <property type="entry name" value="FecR"/>
    <property type="match status" value="1"/>
</dbReference>
<dbReference type="EMBL" id="JAJNEC010000004">
    <property type="protein sequence ID" value="MCD2422635.1"/>
    <property type="molecule type" value="Genomic_DNA"/>
</dbReference>
<evidence type="ECO:0000256" key="1">
    <source>
        <dbReference type="SAM" id="Phobius"/>
    </source>
</evidence>
<gene>
    <name evidence="4" type="ORF">LQ567_07680</name>
</gene>
<evidence type="ECO:0000313" key="5">
    <source>
        <dbReference type="Proteomes" id="UP001199816"/>
    </source>
</evidence>
<keyword evidence="5" id="KW-1185">Reference proteome</keyword>
<keyword evidence="1" id="KW-0812">Transmembrane</keyword>
<dbReference type="InterPro" id="IPR032508">
    <property type="entry name" value="FecR_C"/>
</dbReference>
<dbReference type="PIRSF" id="PIRSF018266">
    <property type="entry name" value="FecR"/>
    <property type="match status" value="1"/>
</dbReference>
<evidence type="ECO:0000259" key="3">
    <source>
        <dbReference type="Pfam" id="PF16344"/>
    </source>
</evidence>
<sequence>MVNQEELIKIIQRIEQGNASVEDLRVYNAWCNQQQEDEADTADLPAKEQQMFREINRRIDRKIPPLKSWLRIAAAAVVFAACLTGVIRWMHPSRKQGPEIVAAPHPDIAPGTNMATLVLVDGRRILLSEAGNGKLADQKGTVITKTTDSTLVYQLAVSAPANHPAAAGGAFNTLITARAQQYGIILPDGSKVWLNAATSLKFPVNFNGLKERRVELEGEAYFEVAKDARKPFIVHSGRQDIKVLGTHFNVSSYKDEPEARTTLLEGSVKINGRQTLKPGEQAKVDRRGVVAISKVNADASVAWKNGYFEFNDENVYEIMTKVARWYDVQVIYEGDMPLDKMKGAMSRFQNVSGVLGIMEATGLFSFRIDGKKIYVTRT</sequence>
<dbReference type="Gene3D" id="2.60.120.1440">
    <property type="match status" value="1"/>
</dbReference>
<dbReference type="Proteomes" id="UP001199816">
    <property type="component" value="Unassembled WGS sequence"/>
</dbReference>
<dbReference type="PANTHER" id="PTHR30273:SF2">
    <property type="entry name" value="PROTEIN FECR"/>
    <property type="match status" value="1"/>
</dbReference>
<accession>A0ABS8PP37</accession>
<protein>
    <submittedName>
        <fullName evidence="4">FecR domain-containing protein</fullName>
    </submittedName>
</protein>
<dbReference type="PANTHER" id="PTHR30273">
    <property type="entry name" value="PERIPLASMIC SIGNAL SENSOR AND SIGMA FACTOR ACTIVATOR FECR-RELATED"/>
    <property type="match status" value="1"/>
</dbReference>
<dbReference type="InterPro" id="IPR006860">
    <property type="entry name" value="FecR"/>
</dbReference>
<name>A0ABS8PP37_9BACT</name>
<organism evidence="4 5">
    <name type="scientific">Niabella pedocola</name>
    <dbReference type="NCBI Taxonomy" id="1752077"/>
    <lineage>
        <taxon>Bacteria</taxon>
        <taxon>Pseudomonadati</taxon>
        <taxon>Bacteroidota</taxon>
        <taxon>Chitinophagia</taxon>
        <taxon>Chitinophagales</taxon>
        <taxon>Chitinophagaceae</taxon>
        <taxon>Niabella</taxon>
    </lineage>
</organism>
<dbReference type="Pfam" id="PF16344">
    <property type="entry name" value="FecR_C"/>
    <property type="match status" value="1"/>
</dbReference>